<organism evidence="3 4">
    <name type="scientific">Actinomadura meyerae</name>
    <dbReference type="NCBI Taxonomy" id="240840"/>
    <lineage>
        <taxon>Bacteria</taxon>
        <taxon>Bacillati</taxon>
        <taxon>Actinomycetota</taxon>
        <taxon>Actinomycetes</taxon>
        <taxon>Streptosporangiales</taxon>
        <taxon>Thermomonosporaceae</taxon>
        <taxon>Actinomadura</taxon>
    </lineage>
</organism>
<proteinExistence type="predicted"/>
<dbReference type="PROSITE" id="PS50056">
    <property type="entry name" value="TYR_PHOSPHATASE_2"/>
    <property type="match status" value="1"/>
</dbReference>
<protein>
    <submittedName>
        <fullName evidence="3">Protein-tyrosine phosphatase</fullName>
    </submittedName>
</protein>
<dbReference type="SUPFAM" id="SSF52799">
    <property type="entry name" value="(Phosphotyrosine protein) phosphatases II"/>
    <property type="match status" value="1"/>
</dbReference>
<dbReference type="AlphaFoldDB" id="A0A239F5S2"/>
<dbReference type="InterPro" id="IPR057023">
    <property type="entry name" value="PTP-SAK"/>
</dbReference>
<reference evidence="3 4" key="1">
    <citation type="submission" date="2017-06" db="EMBL/GenBank/DDBJ databases">
        <authorList>
            <person name="Kim H.J."/>
            <person name="Triplett B.A."/>
        </authorList>
    </citation>
    <scope>NUCLEOTIDE SEQUENCE [LARGE SCALE GENOMIC DNA]</scope>
    <source>
        <strain evidence="3 4">DSM 44715</strain>
    </source>
</reference>
<feature type="domain" description="Tyrosine specific protein phosphatases" evidence="2">
    <location>
        <begin position="74"/>
        <end position="129"/>
    </location>
</feature>
<dbReference type="Gene3D" id="3.90.190.10">
    <property type="entry name" value="Protein tyrosine phosphatase superfamily"/>
    <property type="match status" value="1"/>
</dbReference>
<gene>
    <name evidence="3" type="ORF">SAMN05443665_1005186</name>
</gene>
<dbReference type="EMBL" id="FZOR01000005">
    <property type="protein sequence ID" value="SNS52390.1"/>
    <property type="molecule type" value="Genomic_DNA"/>
</dbReference>
<evidence type="ECO:0000259" key="2">
    <source>
        <dbReference type="PROSITE" id="PS50056"/>
    </source>
</evidence>
<dbReference type="Pfam" id="PF22784">
    <property type="entry name" value="PTP-SAK"/>
    <property type="match status" value="1"/>
</dbReference>
<name>A0A239F5S2_9ACTN</name>
<dbReference type="InterPro" id="IPR000387">
    <property type="entry name" value="Tyr_Pase_dom"/>
</dbReference>
<dbReference type="GO" id="GO:0016791">
    <property type="term" value="F:phosphatase activity"/>
    <property type="evidence" value="ECO:0007669"/>
    <property type="project" value="UniProtKB-ARBA"/>
</dbReference>
<dbReference type="RefSeq" id="WP_143227910.1">
    <property type="nucleotide sequence ID" value="NZ_FZOR01000005.1"/>
</dbReference>
<keyword evidence="4" id="KW-1185">Reference proteome</keyword>
<evidence type="ECO:0000256" key="1">
    <source>
        <dbReference type="ARBA" id="ARBA00022801"/>
    </source>
</evidence>
<evidence type="ECO:0000313" key="3">
    <source>
        <dbReference type="EMBL" id="SNS52390.1"/>
    </source>
</evidence>
<keyword evidence="1" id="KW-0378">Hydrolase</keyword>
<dbReference type="Proteomes" id="UP000198318">
    <property type="component" value="Unassembled WGS sequence"/>
</dbReference>
<accession>A0A239F5S2</accession>
<dbReference type="InterPro" id="IPR029021">
    <property type="entry name" value="Prot-tyrosine_phosphatase-like"/>
</dbReference>
<sequence>MTAPLDAPLDGAIRLPDGAWVRGRGLRNEPPGGPEPAFGLYLGTAKLRRRHEPELRWESVWLDWPDFRLPRDRDEAVRQIRALHERARAGEAVEVACGGGVGRTGTVIACLAVLAGVEPSGAVAWAREHHHPRAVETPWQRRWAARFPGPGRRVAAVRRRGSGSRRARRSSCSARWCCRR</sequence>
<evidence type="ECO:0000313" key="4">
    <source>
        <dbReference type="Proteomes" id="UP000198318"/>
    </source>
</evidence>
<dbReference type="OrthoDB" id="2629679at2"/>